<dbReference type="InterPro" id="IPR045324">
    <property type="entry name" value="Small_multidrug_res"/>
</dbReference>
<evidence type="ECO:0000256" key="8">
    <source>
        <dbReference type="SAM" id="Phobius"/>
    </source>
</evidence>
<keyword evidence="10" id="KW-1185">Reference proteome</keyword>
<organism evidence="9 10">
    <name type="scientific">Klenkia marina</name>
    <dbReference type="NCBI Taxonomy" id="1960309"/>
    <lineage>
        <taxon>Bacteria</taxon>
        <taxon>Bacillati</taxon>
        <taxon>Actinomycetota</taxon>
        <taxon>Actinomycetes</taxon>
        <taxon>Geodermatophilales</taxon>
        <taxon>Geodermatophilaceae</taxon>
        <taxon>Klenkia</taxon>
    </lineage>
</organism>
<keyword evidence="6 8" id="KW-0472">Membrane</keyword>
<dbReference type="GO" id="GO:0022857">
    <property type="term" value="F:transmembrane transporter activity"/>
    <property type="evidence" value="ECO:0007669"/>
    <property type="project" value="InterPro"/>
</dbReference>
<dbReference type="Pfam" id="PF00893">
    <property type="entry name" value="Multi_Drug_Res"/>
    <property type="match status" value="1"/>
</dbReference>
<comment type="similarity">
    <text evidence="7">Belongs to the drug/metabolite transporter (DMT) superfamily. Small multidrug resistance (SMR) (TC 2.A.7.1) family.</text>
</comment>
<evidence type="ECO:0000256" key="5">
    <source>
        <dbReference type="ARBA" id="ARBA00022989"/>
    </source>
</evidence>
<dbReference type="InterPro" id="IPR000390">
    <property type="entry name" value="Small_drug/metabolite_transptr"/>
</dbReference>
<evidence type="ECO:0000256" key="6">
    <source>
        <dbReference type="ARBA" id="ARBA00023136"/>
    </source>
</evidence>
<feature type="transmembrane region" description="Helical" evidence="8">
    <location>
        <begin position="33"/>
        <end position="50"/>
    </location>
</feature>
<evidence type="ECO:0000313" key="9">
    <source>
        <dbReference type="EMBL" id="SCX40880.1"/>
    </source>
</evidence>
<dbReference type="InterPro" id="IPR037185">
    <property type="entry name" value="EmrE-like"/>
</dbReference>
<dbReference type="FunFam" id="1.10.3730.20:FF:000001">
    <property type="entry name" value="Quaternary ammonium compound resistance transporter SugE"/>
    <property type="match status" value="1"/>
</dbReference>
<keyword evidence="5 8" id="KW-1133">Transmembrane helix</keyword>
<evidence type="ECO:0000256" key="7">
    <source>
        <dbReference type="RuleBase" id="RU003942"/>
    </source>
</evidence>
<dbReference type="GO" id="GO:0005886">
    <property type="term" value="C:plasma membrane"/>
    <property type="evidence" value="ECO:0007669"/>
    <property type="project" value="UniProtKB-SubCell"/>
</dbReference>
<feature type="transmembrane region" description="Helical" evidence="8">
    <location>
        <begin position="57"/>
        <end position="78"/>
    </location>
</feature>
<dbReference type="OrthoDB" id="21828at2"/>
<dbReference type="STRING" id="1960309.SAMN03159343_1052"/>
<evidence type="ECO:0000313" key="10">
    <source>
        <dbReference type="Proteomes" id="UP000198981"/>
    </source>
</evidence>
<sequence>MAWVLVVVAGLFETAFAVSLKNSEGFSRHWWTASFIVCAAVSFTLLSIALRDLPVGTAYAVWTGIGAAGTAIVGMWLLGDPVGTARILSILLIVAGVVGLNLAPSSAH</sequence>
<evidence type="ECO:0000256" key="2">
    <source>
        <dbReference type="ARBA" id="ARBA00022448"/>
    </source>
</evidence>
<dbReference type="Proteomes" id="UP000198981">
    <property type="component" value="Unassembled WGS sequence"/>
</dbReference>
<accession>A0A1G4XI58</accession>
<evidence type="ECO:0000256" key="1">
    <source>
        <dbReference type="ARBA" id="ARBA00004651"/>
    </source>
</evidence>
<evidence type="ECO:0000256" key="3">
    <source>
        <dbReference type="ARBA" id="ARBA00022475"/>
    </source>
</evidence>
<name>A0A1G4XI58_9ACTN</name>
<keyword evidence="4 7" id="KW-0812">Transmembrane</keyword>
<dbReference type="RefSeq" id="WP_092800249.1">
    <property type="nucleotide sequence ID" value="NZ_FMUH01000001.1"/>
</dbReference>
<dbReference type="AlphaFoldDB" id="A0A1G4XI58"/>
<reference evidence="10" key="1">
    <citation type="submission" date="2016-10" db="EMBL/GenBank/DDBJ databases">
        <authorList>
            <person name="Varghese N."/>
            <person name="Submissions S."/>
        </authorList>
    </citation>
    <scope>NUCLEOTIDE SEQUENCE [LARGE SCALE GENOMIC DNA]</scope>
    <source>
        <strain evidence="10">DSM 45722</strain>
    </source>
</reference>
<feature type="transmembrane region" description="Helical" evidence="8">
    <location>
        <begin position="84"/>
        <end position="103"/>
    </location>
</feature>
<protein>
    <submittedName>
        <fullName evidence="9">Quaternary ammonium compound-resistance protein SugE</fullName>
    </submittedName>
</protein>
<keyword evidence="3" id="KW-1003">Cell membrane</keyword>
<dbReference type="SUPFAM" id="SSF103481">
    <property type="entry name" value="Multidrug resistance efflux transporter EmrE"/>
    <property type="match status" value="1"/>
</dbReference>
<dbReference type="PANTHER" id="PTHR30561:SF0">
    <property type="entry name" value="GUANIDINIUM EXPORTER"/>
    <property type="match status" value="1"/>
</dbReference>
<proteinExistence type="inferred from homology"/>
<dbReference type="PANTHER" id="PTHR30561">
    <property type="entry name" value="SMR FAMILY PROTON-DEPENDENT DRUG EFFLUX TRANSPORTER SUGE"/>
    <property type="match status" value="1"/>
</dbReference>
<comment type="subcellular location">
    <subcellularLocation>
        <location evidence="1 7">Cell membrane</location>
        <topology evidence="1 7">Multi-pass membrane protein</topology>
    </subcellularLocation>
</comment>
<keyword evidence="2" id="KW-0813">Transport</keyword>
<dbReference type="EMBL" id="FMUH01000001">
    <property type="protein sequence ID" value="SCX40880.1"/>
    <property type="molecule type" value="Genomic_DNA"/>
</dbReference>
<dbReference type="Gene3D" id="1.10.3730.20">
    <property type="match status" value="1"/>
</dbReference>
<gene>
    <name evidence="9" type="ORF">SAMN03159343_1052</name>
</gene>
<evidence type="ECO:0000256" key="4">
    <source>
        <dbReference type="ARBA" id="ARBA00022692"/>
    </source>
</evidence>